<feature type="domain" description="RPAP1 C-terminal" evidence="3">
    <location>
        <begin position="114"/>
        <end position="182"/>
    </location>
</feature>
<evidence type="ECO:0000256" key="2">
    <source>
        <dbReference type="SAM" id="MobiDB-lite"/>
    </source>
</evidence>
<proteinExistence type="inferred from homology"/>
<dbReference type="InterPro" id="IPR013929">
    <property type="entry name" value="RPAP1_C"/>
</dbReference>
<comment type="caution">
    <text evidence="5">The sequence shown here is derived from an EMBL/GenBank/DDBJ whole genome shotgun (WGS) entry which is preliminary data.</text>
</comment>
<name>A0AAD9MLG7_PROWI</name>
<dbReference type="PANTHER" id="PTHR47605">
    <property type="entry name" value="TRANSCRIPTIONAL ELONGATION REGULATOR MINIYO"/>
    <property type="match status" value="1"/>
</dbReference>
<dbReference type="Pfam" id="PF08620">
    <property type="entry name" value="RPAP1_C"/>
    <property type="match status" value="1"/>
</dbReference>
<feature type="region of interest" description="Disordered" evidence="2">
    <location>
        <begin position="1"/>
        <end position="105"/>
    </location>
</feature>
<evidence type="ECO:0000259" key="4">
    <source>
        <dbReference type="Pfam" id="PF08621"/>
    </source>
</evidence>
<dbReference type="SUPFAM" id="SSF48371">
    <property type="entry name" value="ARM repeat"/>
    <property type="match status" value="1"/>
</dbReference>
<keyword evidence="6" id="KW-1185">Reference proteome</keyword>
<feature type="compositionally biased region" description="Polar residues" evidence="2">
    <location>
        <begin position="33"/>
        <end position="43"/>
    </location>
</feature>
<dbReference type="InterPro" id="IPR016024">
    <property type="entry name" value="ARM-type_fold"/>
</dbReference>
<protein>
    <recommendedName>
        <fullName evidence="7">RNA polymerase II-associated protein 1</fullName>
    </recommendedName>
</protein>
<dbReference type="InterPro" id="IPR055326">
    <property type="entry name" value="MINIYO"/>
</dbReference>
<feature type="compositionally biased region" description="Low complexity" evidence="2">
    <location>
        <begin position="94"/>
        <end position="105"/>
    </location>
</feature>
<feature type="domain" description="RPAP1 N-terminal" evidence="4">
    <location>
        <begin position="23"/>
        <end position="65"/>
    </location>
</feature>
<dbReference type="EMBL" id="JASFZW010000002">
    <property type="protein sequence ID" value="KAK2079695.1"/>
    <property type="molecule type" value="Genomic_DNA"/>
</dbReference>
<organism evidence="5 6">
    <name type="scientific">Prototheca wickerhamii</name>
    <dbReference type="NCBI Taxonomy" id="3111"/>
    <lineage>
        <taxon>Eukaryota</taxon>
        <taxon>Viridiplantae</taxon>
        <taxon>Chlorophyta</taxon>
        <taxon>core chlorophytes</taxon>
        <taxon>Trebouxiophyceae</taxon>
        <taxon>Chlorellales</taxon>
        <taxon>Chlorellaceae</taxon>
        <taxon>Prototheca</taxon>
    </lineage>
</organism>
<evidence type="ECO:0008006" key="7">
    <source>
        <dbReference type="Google" id="ProtNLM"/>
    </source>
</evidence>
<dbReference type="PANTHER" id="PTHR47605:SF2">
    <property type="entry name" value="TRANSCRIPTIONAL ELONGATION REGULATOR MINIYO"/>
    <property type="match status" value="1"/>
</dbReference>
<dbReference type="AlphaFoldDB" id="A0AAD9MLG7"/>
<dbReference type="Pfam" id="PF08621">
    <property type="entry name" value="RPAP1_N"/>
    <property type="match status" value="1"/>
</dbReference>
<evidence type="ECO:0000259" key="3">
    <source>
        <dbReference type="Pfam" id="PF08620"/>
    </source>
</evidence>
<gene>
    <name evidence="5" type="ORF">QBZ16_002090</name>
</gene>
<evidence type="ECO:0000313" key="5">
    <source>
        <dbReference type="EMBL" id="KAK2079695.1"/>
    </source>
</evidence>
<dbReference type="InterPro" id="IPR013930">
    <property type="entry name" value="RPAP1_N"/>
</dbReference>
<evidence type="ECO:0000256" key="1">
    <source>
        <dbReference type="ARBA" id="ARBA00009953"/>
    </source>
</evidence>
<dbReference type="Proteomes" id="UP001255856">
    <property type="component" value="Unassembled WGS sequence"/>
</dbReference>
<comment type="similarity">
    <text evidence="1">Belongs to the RPAP1 family.</text>
</comment>
<accession>A0AAD9MLG7</accession>
<evidence type="ECO:0000313" key="6">
    <source>
        <dbReference type="Proteomes" id="UP001255856"/>
    </source>
</evidence>
<reference evidence="5" key="1">
    <citation type="submission" date="2021-01" db="EMBL/GenBank/DDBJ databases">
        <authorList>
            <person name="Eckstrom K.M.E."/>
        </authorList>
    </citation>
    <scope>NUCLEOTIDE SEQUENCE</scope>
    <source>
        <strain evidence="5">UVCC 0001</strain>
    </source>
</reference>
<sequence>MPEVGPSGADLAARVPAPAPGSVEEESLAMLGSMTTDDVQEAQQELRERLKPETLAFLRKRALLKKAPAQGDPKQPPPPAVSAAPAERKPTTRPPATAAPASSATGSLPTIARLRFDAQGLIIGLSPADAAPEDAVRRSPLGGEESMQAGLTLREAAALTRSSSSAHRVAALGTLRAVLTKLSQRGSLGDSSIAALQAADLSNNVSKPLIESLASVSTDDVQREALCGARVTVTLRRALDDRNLHVMAAAAGALRALLDLAPAAWQRLEACLASPLLGLPLPAVRRAHRLHGPASAWATAPLRDEDAARPGAARAQHEKASPIDDEIEEDNWEALGLVDPLSAVIGMGLLDRASYILSQTGIQSQAVTDLLAILRRVAVMGPDAVLMVATHPDLPRALAPLLSSDAAPGTRGVVPGTRAAQLLVGLLDVLCAVAPRAVTPLVEAGLLRWVAPTILLADAAEMNNQAATQTSGSPDVLIAALRIWQASASLPPGTSAALLSLEDALPVIRRALDHKQDSAVHASVAAAALWAATALAAQRRRAVESALGAHASGAALAAIQRETVGWLLQMDPAAAFEHPERVQATAAGLVLAQGLVHADGPEASALCQTPPGDDETALRLLGVVCDERVQATLLRQDLDRPSSSAEGDAGGLGAVEAYVLADDEAAPLSAASPEGQDVGSMLPLPSGWLALLPTSGIKTAQGQAKTPLDLALPAALGLALLTGEHQEVAARPQVHPLQTYTLSILQTVFLAESRDDHAPIWQERWARKLLAVALQTLRDRRQGDLAILMPMARALARAFAADSFGDRLYAAFASLLFQRRVAPDVQAEAFYLLGEGGALGLLPPLESTPTGPALALGGVEESGAQGKAEADATFYPLDQPLPGSGRRSVRSGALPYALVLHRLARALDGEPPDQAAALGAMVRGRVQDARLLEQIQHDLARWDVARGRLGDDVFVARARDIYGK</sequence>